<dbReference type="EMBL" id="WSEM01000034">
    <property type="protein sequence ID" value="MVQ39569.1"/>
    <property type="molecule type" value="Genomic_DNA"/>
</dbReference>
<feature type="domain" description="Na+-translocating membrane potential-generating system MpsC" evidence="1">
    <location>
        <begin position="147"/>
        <end position="236"/>
    </location>
</feature>
<comment type="caution">
    <text evidence="2">The sequence shown here is derived from an EMBL/GenBank/DDBJ whole genome shotgun (WGS) entry which is preliminary data.</text>
</comment>
<gene>
    <name evidence="2" type="ORF">GON05_33770</name>
</gene>
<dbReference type="InterPro" id="IPR018745">
    <property type="entry name" value="MpsC"/>
</dbReference>
<proteinExistence type="predicted"/>
<dbReference type="Proteomes" id="UP000467637">
    <property type="component" value="Unassembled WGS sequence"/>
</dbReference>
<name>A0ABW9UJT3_9BACL</name>
<evidence type="ECO:0000313" key="3">
    <source>
        <dbReference type="Proteomes" id="UP000467637"/>
    </source>
</evidence>
<dbReference type="Pfam" id="PF10057">
    <property type="entry name" value="MpsC"/>
    <property type="match status" value="2"/>
</dbReference>
<evidence type="ECO:0000259" key="1">
    <source>
        <dbReference type="Pfam" id="PF10057"/>
    </source>
</evidence>
<keyword evidence="3" id="KW-1185">Reference proteome</keyword>
<organism evidence="2 3">
    <name type="scientific">Paenibacillus anseongense</name>
    <dbReference type="NCBI Taxonomy" id="2682845"/>
    <lineage>
        <taxon>Bacteria</taxon>
        <taxon>Bacillati</taxon>
        <taxon>Bacillota</taxon>
        <taxon>Bacilli</taxon>
        <taxon>Bacillales</taxon>
        <taxon>Paenibacillaceae</taxon>
        <taxon>Paenibacillus</taxon>
    </lineage>
</organism>
<sequence length="239" mass="27872">MNDLNNTEKQMHNELTGHVGRLLREAFGKGPESIFVSINRPFAVIYLRSFLSATEKILLQQDKVFSILNTRDLVMKSLIPEIKAYLLLLTDMQIREFYYDWDLHNHSGIMVGIESDESRESRLHNALEQSYTGKEALHKEIDTISCQVQKSPEELYSFMINERTLLVIRNGILISIEKELIRIGHEESLKLAKRNLEKSRLHNNSHFPTILKMKVLDVFVDWDFDLDRSIITFILSPNR</sequence>
<feature type="domain" description="Na+-translocating membrane potential-generating system MpsC" evidence="1">
    <location>
        <begin position="7"/>
        <end position="112"/>
    </location>
</feature>
<reference evidence="2 3" key="1">
    <citation type="submission" date="2019-12" db="EMBL/GenBank/DDBJ databases">
        <authorList>
            <person name="Huq M.A."/>
        </authorList>
    </citation>
    <scope>NUCLEOTIDE SEQUENCE [LARGE SCALE GENOMIC DNA]</scope>
    <source>
        <strain evidence="2 3">MAH-34</strain>
    </source>
</reference>
<evidence type="ECO:0000313" key="2">
    <source>
        <dbReference type="EMBL" id="MVQ39569.1"/>
    </source>
</evidence>
<accession>A0ABW9UJT3</accession>
<dbReference type="RefSeq" id="WP_157325773.1">
    <property type="nucleotide sequence ID" value="NZ_WSEM01000034.1"/>
</dbReference>
<protein>
    <submittedName>
        <fullName evidence="2">DUF2294 family protein</fullName>
    </submittedName>
</protein>